<evidence type="ECO:0000256" key="1">
    <source>
        <dbReference type="ARBA" id="ARBA00004496"/>
    </source>
</evidence>
<dbReference type="EC" id="6.1.1.6" evidence="9"/>
<comment type="caution">
    <text evidence="9">The sequence shown here is derived from an EMBL/GenBank/DDBJ whole genome shotgun (WGS) entry which is preliminary data.</text>
</comment>
<evidence type="ECO:0000256" key="5">
    <source>
        <dbReference type="ARBA" id="ARBA00022741"/>
    </source>
</evidence>
<dbReference type="Proteomes" id="UP000029389">
    <property type="component" value="Unassembled WGS sequence"/>
</dbReference>
<dbReference type="InterPro" id="IPR002904">
    <property type="entry name" value="Lys-tRNA-ligase"/>
</dbReference>
<dbReference type="EMBL" id="JMQC01000008">
    <property type="protein sequence ID" value="KFN04350.1"/>
    <property type="molecule type" value="Genomic_DNA"/>
</dbReference>
<dbReference type="SUPFAM" id="SSF48163">
    <property type="entry name" value="An anticodon-binding domain of class I aminoacyl-tRNA synthetases"/>
    <property type="match status" value="1"/>
</dbReference>
<dbReference type="AlphaFoldDB" id="A0A090Z2E6"/>
<evidence type="ECO:0000256" key="8">
    <source>
        <dbReference type="ARBA" id="ARBA00023146"/>
    </source>
</evidence>
<dbReference type="GO" id="GO:0000049">
    <property type="term" value="F:tRNA binding"/>
    <property type="evidence" value="ECO:0007669"/>
    <property type="project" value="InterPro"/>
</dbReference>
<dbReference type="GO" id="GO:0005737">
    <property type="term" value="C:cytoplasm"/>
    <property type="evidence" value="ECO:0007669"/>
    <property type="project" value="UniProtKB-SubCell"/>
</dbReference>
<sequence length="169" mass="20008">MKLSRVDDDIKVLPKFNQVAGVLPLVNFSSHILHDLLANMDRDYPLMDMLEISNRVEYWIRNSQPKKVIKVNKEKNWEIYKTLKDIEKKWLAEVCEILRSNYDQSNVMEQMYAICRDENKKIMRENQKTLFSIIYRLVIDTTHGPRMPLLIHVVGVEKITSLLDFNNEV</sequence>
<dbReference type="Proteomes" id="UP000264294">
    <property type="component" value="Unassembled WGS sequence"/>
</dbReference>
<dbReference type="InterPro" id="IPR008925">
    <property type="entry name" value="aa_tRNA-synth_I_cd-bd_sf"/>
</dbReference>
<keyword evidence="7" id="KW-0648">Protein biosynthesis</keyword>
<keyword evidence="4 9" id="KW-0436">Ligase</keyword>
<name>A0A090Z2E6_9BACI</name>
<proteinExistence type="inferred from homology"/>
<evidence type="ECO:0000256" key="4">
    <source>
        <dbReference type="ARBA" id="ARBA00022598"/>
    </source>
</evidence>
<keyword evidence="8" id="KW-0030">Aminoacyl-tRNA synthetase</keyword>
<evidence type="ECO:0000256" key="6">
    <source>
        <dbReference type="ARBA" id="ARBA00022840"/>
    </source>
</evidence>
<dbReference type="PATRIC" id="fig|1405.8.peg.5283"/>
<keyword evidence="3" id="KW-0963">Cytoplasm</keyword>
<evidence type="ECO:0000256" key="3">
    <source>
        <dbReference type="ARBA" id="ARBA00022490"/>
    </source>
</evidence>
<accession>A0A090Z2E6</accession>
<reference evidence="10 12" key="2">
    <citation type="submission" date="2018-08" db="EMBL/GenBank/DDBJ databases">
        <title>Bacillus clarus sp. nov. strain PS00077A.</title>
        <authorList>
            <person name="Mendez Acevedo M."/>
            <person name="Carroll L."/>
            <person name="Mukherjee M."/>
            <person name="Wiedmann M."/>
            <person name="Kovac J."/>
        </authorList>
    </citation>
    <scope>NUCLEOTIDE SEQUENCE [LARGE SCALE GENOMIC DNA]</scope>
    <source>
        <strain evidence="10 12">PS00077A</strain>
    </source>
</reference>
<dbReference type="GO" id="GO:0004824">
    <property type="term" value="F:lysine-tRNA ligase activity"/>
    <property type="evidence" value="ECO:0007669"/>
    <property type="project" value="UniProtKB-EC"/>
</dbReference>
<evidence type="ECO:0000313" key="10">
    <source>
        <dbReference type="EMBL" id="RFT64396.1"/>
    </source>
</evidence>
<evidence type="ECO:0000313" key="9">
    <source>
        <dbReference type="EMBL" id="KFN04350.1"/>
    </source>
</evidence>
<dbReference type="InterPro" id="IPR020751">
    <property type="entry name" value="aa-tRNA-synth_I_codon-bd_sub2"/>
</dbReference>
<comment type="subcellular location">
    <subcellularLocation>
        <location evidence="1">Cytoplasm</location>
    </subcellularLocation>
</comment>
<dbReference type="GO" id="GO:0005524">
    <property type="term" value="F:ATP binding"/>
    <property type="evidence" value="ECO:0007669"/>
    <property type="project" value="UniProtKB-KW"/>
</dbReference>
<dbReference type="PANTHER" id="PTHR37940:SF1">
    <property type="entry name" value="LYSINE--TRNA LIGASE"/>
    <property type="match status" value="1"/>
</dbReference>
<evidence type="ECO:0000256" key="7">
    <source>
        <dbReference type="ARBA" id="ARBA00022917"/>
    </source>
</evidence>
<protein>
    <submittedName>
        <fullName evidence="9">Lysine--tRNA ligase</fullName>
        <ecNumber evidence="9">6.1.1.6</ecNumber>
    </submittedName>
</protein>
<keyword evidence="6" id="KW-0067">ATP-binding</keyword>
<dbReference type="Gene3D" id="1.10.10.350">
    <property type="match status" value="1"/>
</dbReference>
<comment type="similarity">
    <text evidence="2">Belongs to the class-I aminoacyl-tRNA synthetase family.</text>
</comment>
<reference evidence="9 11" key="1">
    <citation type="submission" date="2014-04" db="EMBL/GenBank/DDBJ databases">
        <authorList>
            <person name="Bishop-Lilly K.A."/>
            <person name="Broomall S.M."/>
            <person name="Chain P.S."/>
            <person name="Chertkov O."/>
            <person name="Coyne S.R."/>
            <person name="Daligault H.E."/>
            <person name="Davenport K.W."/>
            <person name="Erkkila T."/>
            <person name="Frey K.G."/>
            <person name="Gibbons H.S."/>
            <person name="Gu W."/>
            <person name="Jaissle J."/>
            <person name="Johnson S.L."/>
            <person name="Koroleva G.I."/>
            <person name="Ladner J.T."/>
            <person name="Lo C.-C."/>
            <person name="Minogue T.D."/>
            <person name="Munk C."/>
            <person name="Palacios G.F."/>
            <person name="Redden C.L."/>
            <person name="Rosenzweig C.N."/>
            <person name="Scholz M.B."/>
            <person name="Teshima H."/>
            <person name="Xu Y."/>
        </authorList>
    </citation>
    <scope>NUCLEOTIDE SEQUENCE [LARGE SCALE GENOMIC DNA]</scope>
    <source>
        <strain evidence="9 11">BHP</strain>
    </source>
</reference>
<evidence type="ECO:0000313" key="12">
    <source>
        <dbReference type="Proteomes" id="UP000264294"/>
    </source>
</evidence>
<dbReference type="EMBL" id="QVOD01000036">
    <property type="protein sequence ID" value="RFT64396.1"/>
    <property type="molecule type" value="Genomic_DNA"/>
</dbReference>
<keyword evidence="12" id="KW-1185">Reference proteome</keyword>
<dbReference type="GO" id="GO:0006430">
    <property type="term" value="P:lysyl-tRNA aminoacylation"/>
    <property type="evidence" value="ECO:0007669"/>
    <property type="project" value="InterPro"/>
</dbReference>
<evidence type="ECO:0000256" key="2">
    <source>
        <dbReference type="ARBA" id="ARBA00005594"/>
    </source>
</evidence>
<organism evidence="9 11">
    <name type="scientific">Bacillus clarus</name>
    <dbReference type="NCBI Taxonomy" id="2338372"/>
    <lineage>
        <taxon>Bacteria</taxon>
        <taxon>Bacillati</taxon>
        <taxon>Bacillota</taxon>
        <taxon>Bacilli</taxon>
        <taxon>Bacillales</taxon>
        <taxon>Bacillaceae</taxon>
        <taxon>Bacillus</taxon>
        <taxon>Bacillus cereus group</taxon>
    </lineage>
</organism>
<evidence type="ECO:0000313" key="11">
    <source>
        <dbReference type="Proteomes" id="UP000029389"/>
    </source>
</evidence>
<keyword evidence="5" id="KW-0547">Nucleotide-binding</keyword>
<gene>
    <name evidence="9" type="primary">lysS</name>
    <name evidence="10" type="ORF">D0U04_22325</name>
    <name evidence="9" type="ORF">DJ93_5131</name>
</gene>
<dbReference type="PANTHER" id="PTHR37940">
    <property type="entry name" value="LYSINE--TRNA LIGASE"/>
    <property type="match status" value="1"/>
</dbReference>